<dbReference type="AlphaFoldDB" id="A0A7W7WVS8"/>
<evidence type="ECO:0000313" key="2">
    <source>
        <dbReference type="EMBL" id="MBB4965659.1"/>
    </source>
</evidence>
<dbReference type="EMBL" id="JACHJS010000001">
    <property type="protein sequence ID" value="MBB4965659.1"/>
    <property type="molecule type" value="Genomic_DNA"/>
</dbReference>
<accession>A0A7W7WVS8</accession>
<dbReference type="RefSeq" id="WP_184669277.1">
    <property type="nucleotide sequence ID" value="NZ_BAABAI010000029.1"/>
</dbReference>
<keyword evidence="2" id="KW-0413">Isomerase</keyword>
<dbReference type="Pfam" id="PF01323">
    <property type="entry name" value="DSBA"/>
    <property type="match status" value="1"/>
</dbReference>
<dbReference type="Gene3D" id="3.40.30.10">
    <property type="entry name" value="Glutaredoxin"/>
    <property type="match status" value="1"/>
</dbReference>
<name>A0A7W7WVS8_9PSEU</name>
<dbReference type="GO" id="GO:0016491">
    <property type="term" value="F:oxidoreductase activity"/>
    <property type="evidence" value="ECO:0007669"/>
    <property type="project" value="InterPro"/>
</dbReference>
<reference evidence="2 3" key="1">
    <citation type="submission" date="2020-08" db="EMBL/GenBank/DDBJ databases">
        <title>Sequencing the genomes of 1000 actinobacteria strains.</title>
        <authorList>
            <person name="Klenk H.-P."/>
        </authorList>
    </citation>
    <scope>NUCLEOTIDE SEQUENCE [LARGE SCALE GENOMIC DNA]</scope>
    <source>
        <strain evidence="2 3">DSM 45084</strain>
    </source>
</reference>
<keyword evidence="3" id="KW-1185">Reference proteome</keyword>
<dbReference type="PANTHER" id="PTHR13887">
    <property type="entry name" value="GLUTATHIONE S-TRANSFERASE KAPPA"/>
    <property type="match status" value="1"/>
</dbReference>
<dbReference type="GO" id="GO:0016853">
    <property type="term" value="F:isomerase activity"/>
    <property type="evidence" value="ECO:0007669"/>
    <property type="project" value="UniProtKB-KW"/>
</dbReference>
<dbReference type="SUPFAM" id="SSF52833">
    <property type="entry name" value="Thioredoxin-like"/>
    <property type="match status" value="1"/>
</dbReference>
<proteinExistence type="predicted"/>
<feature type="domain" description="DSBA-like thioredoxin" evidence="1">
    <location>
        <begin position="2"/>
        <end position="199"/>
    </location>
</feature>
<dbReference type="PANTHER" id="PTHR13887:SF41">
    <property type="entry name" value="THIOREDOXIN SUPERFAMILY PROTEIN"/>
    <property type="match status" value="1"/>
</dbReference>
<dbReference type="InterPro" id="IPR036249">
    <property type="entry name" value="Thioredoxin-like_sf"/>
</dbReference>
<dbReference type="CDD" id="cd03024">
    <property type="entry name" value="DsbA_FrnE"/>
    <property type="match status" value="1"/>
</dbReference>
<comment type="caution">
    <text evidence="2">The sequence shown here is derived from an EMBL/GenBank/DDBJ whole genome shotgun (WGS) entry which is preliminary data.</text>
</comment>
<dbReference type="Proteomes" id="UP000542674">
    <property type="component" value="Unassembled WGS sequence"/>
</dbReference>
<sequence length="208" mass="22688">MRVDVWSDLVCPWCYIGTTRFERALADFPERADVVVAHRSFELDPGRDPGRVETVESMLVGKFGARGADMDGQVAELARAEGLTYRTDREVGSTLDAHRLLHHAGEGRGRLQHAMFEAHFGHAESLFTAASLAAIADRAGFDPDATRAVLADPGAHLEAVREDERDAARLGATGVPFFVVDGRFGVSGAQPVEAFERVLRQAWDSRTA</sequence>
<gene>
    <name evidence="2" type="ORF">F4559_003018</name>
</gene>
<organism evidence="2 3">
    <name type="scientific">Saccharothrix violaceirubra</name>
    <dbReference type="NCBI Taxonomy" id="413306"/>
    <lineage>
        <taxon>Bacteria</taxon>
        <taxon>Bacillati</taxon>
        <taxon>Actinomycetota</taxon>
        <taxon>Actinomycetes</taxon>
        <taxon>Pseudonocardiales</taxon>
        <taxon>Pseudonocardiaceae</taxon>
        <taxon>Saccharothrix</taxon>
    </lineage>
</organism>
<dbReference type="InterPro" id="IPR001853">
    <property type="entry name" value="DSBA-like_thioredoxin_dom"/>
</dbReference>
<protein>
    <submittedName>
        <fullName evidence="2">Putative DsbA family dithiol-disulfide isomerase</fullName>
    </submittedName>
</protein>
<evidence type="ECO:0000313" key="3">
    <source>
        <dbReference type="Proteomes" id="UP000542674"/>
    </source>
</evidence>
<evidence type="ECO:0000259" key="1">
    <source>
        <dbReference type="Pfam" id="PF01323"/>
    </source>
</evidence>